<sequence>MKEDNVCVTFLILRYVLTLKHLEAQEELSQGTILYIDFMSKRIAFDLTFYYGAADQWCPVQYYEEMKMEFPDGDIRLCEKGIRHAFVLEASEEVAAMITEWLQDDLVKL</sequence>
<dbReference type="Proteomes" id="UP000827872">
    <property type="component" value="Linkage Group LG01"/>
</dbReference>
<gene>
    <name evidence="1" type="ORF">K3G42_032629</name>
</gene>
<organism evidence="1 2">
    <name type="scientific">Sphaerodactylus townsendi</name>
    <dbReference type="NCBI Taxonomy" id="933632"/>
    <lineage>
        <taxon>Eukaryota</taxon>
        <taxon>Metazoa</taxon>
        <taxon>Chordata</taxon>
        <taxon>Craniata</taxon>
        <taxon>Vertebrata</taxon>
        <taxon>Euteleostomi</taxon>
        <taxon>Lepidosauria</taxon>
        <taxon>Squamata</taxon>
        <taxon>Bifurcata</taxon>
        <taxon>Gekkota</taxon>
        <taxon>Sphaerodactylidae</taxon>
        <taxon>Sphaerodactylus</taxon>
    </lineage>
</organism>
<name>A0ACB8GE88_9SAUR</name>
<proteinExistence type="predicted"/>
<evidence type="ECO:0000313" key="1">
    <source>
        <dbReference type="EMBL" id="KAH8017800.1"/>
    </source>
</evidence>
<accession>A0ACB8GE88</accession>
<dbReference type="EMBL" id="CM037614">
    <property type="protein sequence ID" value="KAH8017800.1"/>
    <property type="molecule type" value="Genomic_DNA"/>
</dbReference>
<protein>
    <submittedName>
        <fullName evidence="1">Uncharacterized protein</fullName>
    </submittedName>
</protein>
<comment type="caution">
    <text evidence="1">The sequence shown here is derived from an EMBL/GenBank/DDBJ whole genome shotgun (WGS) entry which is preliminary data.</text>
</comment>
<keyword evidence="2" id="KW-1185">Reference proteome</keyword>
<evidence type="ECO:0000313" key="2">
    <source>
        <dbReference type="Proteomes" id="UP000827872"/>
    </source>
</evidence>
<reference evidence="1" key="1">
    <citation type="submission" date="2021-08" db="EMBL/GenBank/DDBJ databases">
        <title>The first chromosome-level gecko genome reveals the dynamic sex chromosomes of Neotropical dwarf geckos (Sphaerodactylidae: Sphaerodactylus).</title>
        <authorList>
            <person name="Pinto B.J."/>
            <person name="Keating S.E."/>
            <person name="Gamble T."/>
        </authorList>
    </citation>
    <scope>NUCLEOTIDE SEQUENCE</scope>
    <source>
        <strain evidence="1">TG3544</strain>
    </source>
</reference>